<protein>
    <recommendedName>
        <fullName evidence="3">HTH iclR-type domain-containing protein</fullName>
    </recommendedName>
</protein>
<sequence>MVSPRLCWEQMRAKRVFIQRDLVVPGVSVRTAKSFLEKAMAAGLVRMKEPRQKSGGVQPAVYELVQDVGRRCPRFRKGKLDPVPQPFERMWAAMKPLRSGWTVRELASLTRSGESNTWNYVAALRRHGYLDTLAEAVGGAFPTEGRYRLKKGKNTGPDAPQALRGGRLWDPNLSILVDAVTE</sequence>
<accession>A0AAC8W4N4</accession>
<gene>
    <name evidence="1" type="ORF">AL072_29390</name>
</gene>
<dbReference type="Proteomes" id="UP000069935">
    <property type="component" value="Chromosome 6"/>
</dbReference>
<dbReference type="KEGG" id="ati:AL072_29390"/>
<reference evidence="2" key="1">
    <citation type="submission" date="2015-08" db="EMBL/GenBank/DDBJ databases">
        <title>Complete Genome Sequence of Azospirillum thiophilum BV-S.</title>
        <authorList>
            <person name="Fomenkov A."/>
            <person name="Vincze T."/>
            <person name="Grabovich M."/>
            <person name="Dubinina G."/>
            <person name="Orlova M."/>
            <person name="Belousova E."/>
            <person name="Roberts R.J."/>
        </authorList>
    </citation>
    <scope>NUCLEOTIDE SEQUENCE [LARGE SCALE GENOMIC DNA]</scope>
    <source>
        <strain evidence="2">BV-S</strain>
    </source>
</reference>
<evidence type="ECO:0000313" key="1">
    <source>
        <dbReference type="EMBL" id="ALG75079.1"/>
    </source>
</evidence>
<evidence type="ECO:0000313" key="2">
    <source>
        <dbReference type="Proteomes" id="UP000069935"/>
    </source>
</evidence>
<keyword evidence="2" id="KW-1185">Reference proteome</keyword>
<proteinExistence type="predicted"/>
<dbReference type="EMBL" id="CP012406">
    <property type="protein sequence ID" value="ALG75079.1"/>
    <property type="molecule type" value="Genomic_DNA"/>
</dbReference>
<reference evidence="1 2" key="2">
    <citation type="journal article" date="2016" name="Genome Announc.">
        <title>Complete Genome Sequence of a Strain of Azospirillum thiophilum Isolated from a Sulfide Spring.</title>
        <authorList>
            <person name="Fomenkov A."/>
            <person name="Vincze T."/>
            <person name="Grabovich M."/>
            <person name="Anton B.P."/>
            <person name="Dubinina G."/>
            <person name="Orlova M."/>
            <person name="Belousova E."/>
            <person name="Roberts R.J."/>
        </authorList>
    </citation>
    <scope>NUCLEOTIDE SEQUENCE [LARGE SCALE GENOMIC DNA]</scope>
    <source>
        <strain evidence="1 2">BV-S</strain>
    </source>
</reference>
<evidence type="ECO:0008006" key="3">
    <source>
        <dbReference type="Google" id="ProtNLM"/>
    </source>
</evidence>
<name>A0AAC8W4N4_9PROT</name>
<dbReference type="AlphaFoldDB" id="A0AAC8W4N4"/>
<organism evidence="1 2">
    <name type="scientific">Azospirillum thiophilum</name>
    <dbReference type="NCBI Taxonomy" id="528244"/>
    <lineage>
        <taxon>Bacteria</taxon>
        <taxon>Pseudomonadati</taxon>
        <taxon>Pseudomonadota</taxon>
        <taxon>Alphaproteobacteria</taxon>
        <taxon>Rhodospirillales</taxon>
        <taxon>Azospirillaceae</taxon>
        <taxon>Azospirillum</taxon>
    </lineage>
</organism>